<dbReference type="AlphaFoldDB" id="Q950M6"/>
<keyword evidence="7" id="KW-0520">NAD</keyword>
<reference evidence="9" key="1">
    <citation type="submission" date="2001-07" db="EMBL/GenBank/DDBJ databases">
        <authorList>
            <person name="Lang F.B.F."/>
        </authorList>
    </citation>
    <scope>NUCLEOTIDE SEQUENCE</scope>
    <source>
        <strain evidence="9">136</strain>
    </source>
</reference>
<feature type="transmembrane region" description="Helical" evidence="7">
    <location>
        <begin position="296"/>
        <end position="318"/>
    </location>
</feature>
<comment type="similarity">
    <text evidence="3 7">Belongs to the complex I subunit 4 family.</text>
</comment>
<comment type="function">
    <text evidence="7">Core subunit of the mitochondrial membrane respiratory chain NADH dehydrogenase (Complex I) which catalyzes electron transfer from NADH through the respiratory chain, using ubiquinone as an electron acceptor. Essential for the catalytic activity and assembly of complex I.</text>
</comment>
<evidence type="ECO:0000256" key="7">
    <source>
        <dbReference type="RuleBase" id="RU003297"/>
    </source>
</evidence>
<gene>
    <name evidence="9" type="primary">nad4</name>
</gene>
<evidence type="ECO:0000256" key="3">
    <source>
        <dbReference type="ARBA" id="ARBA00009025"/>
    </source>
</evidence>
<keyword evidence="7" id="KW-0249">Electron transport</keyword>
<accession>Q950M6</accession>
<feature type="transmembrane region" description="Helical" evidence="7">
    <location>
        <begin position="233"/>
        <end position="255"/>
    </location>
</feature>
<feature type="transmembrane region" description="Helical" evidence="7">
    <location>
        <begin position="53"/>
        <end position="72"/>
    </location>
</feature>
<proteinExistence type="inferred from homology"/>
<keyword evidence="7" id="KW-0679">Respiratory chain</keyword>
<dbReference type="InterPro" id="IPR001750">
    <property type="entry name" value="ND/Mrp_TM"/>
</dbReference>
<keyword evidence="5 7" id="KW-1133">Transmembrane helix</keyword>
<dbReference type="PANTHER" id="PTHR43507:SF1">
    <property type="entry name" value="NADH-UBIQUINONE OXIDOREDUCTASE CHAIN 4"/>
    <property type="match status" value="1"/>
</dbReference>
<feature type="transmembrane region" description="Helical" evidence="7">
    <location>
        <begin position="477"/>
        <end position="496"/>
    </location>
</feature>
<protein>
    <recommendedName>
        <fullName evidence="7">NADH-ubiquinone oxidoreductase chain 4</fullName>
        <ecNumber evidence="7">7.1.1.2</ecNumber>
    </recommendedName>
</protein>
<organism evidence="9">
    <name type="scientific">Rhizophydium sp. 136</name>
    <dbReference type="NCBI Taxonomy" id="60187"/>
    <lineage>
        <taxon>Eukaryota</taxon>
        <taxon>Fungi</taxon>
        <taxon>Fungi incertae sedis</taxon>
        <taxon>Chytridiomycota</taxon>
        <taxon>Chytridiomycota incertae sedis</taxon>
        <taxon>Chytridiomycetes</taxon>
        <taxon>Rhizophydiales</taxon>
        <taxon>Rhizophydiaceae</taxon>
        <taxon>Rhizophydium</taxon>
    </lineage>
</organism>
<dbReference type="RefSeq" id="NP_150352.1">
    <property type="nucleotide sequence ID" value="NC_003053.1"/>
</dbReference>
<evidence type="ECO:0000256" key="1">
    <source>
        <dbReference type="ARBA" id="ARBA00003257"/>
    </source>
</evidence>
<dbReference type="GeneID" id="803650"/>
<keyword evidence="9" id="KW-0560">Oxidoreductase</keyword>
<keyword evidence="7" id="KW-0813">Transport</keyword>
<feature type="transmembrane region" description="Helical" evidence="7">
    <location>
        <begin position="12"/>
        <end position="32"/>
    </location>
</feature>
<dbReference type="PANTHER" id="PTHR43507">
    <property type="entry name" value="NADH-UBIQUINONE OXIDOREDUCTASE CHAIN 4"/>
    <property type="match status" value="1"/>
</dbReference>
<sequence length="510" mass="57648">MSITSLISFSSLGSFLLFLFPILGIFSLWFYPQNSLIIQGYEIKKIGENYIKIGLFFTLLNLLNTVILFNLYDTNISNLQFQLTLFGKLIGGLDGISLWMILLVNIIIPVTILMAWKEIKLDNNPFNSASKMLKNYIFLILLVNLASIIVFFVSDILLFYIAFEAILIPMYLLIGFYGSRNKRIENAQNTFFLYTLFGSLFMLLAIITIYIQTGSTDYQTILTLPISNEIQGFLFLGFFIALAIKTPSFPFHGWLPLAHGESSTGASVILASILLKLATYGILRFILPLFPYASNYFLPLILTLAILSIIYSCISALSLIDIKSIVAYSSIAHKNVGMMGLFSNDINGITGAFIGSISHGFISGGLFIIIGMLYNRYGTKNINYYRGLVLFMPTFTFFFFIFTLSNLGFPFTMSFIGENLLFFSTINISPLITIFITSVSILLPIYFIYFYQRISYGKLSPYLLTLYQDLNIKEINLLLPLILLNTIFGLFPYMVFETTMIPFLNVLNAN</sequence>
<dbReference type="NCBIfam" id="TIGR01972">
    <property type="entry name" value="NDH_I_M"/>
    <property type="match status" value="1"/>
</dbReference>
<feature type="domain" description="NADH:quinone oxidoreductase/Mrp antiporter transmembrane" evidence="8">
    <location>
        <begin position="155"/>
        <end position="442"/>
    </location>
</feature>
<feature type="transmembrane region" description="Helical" evidence="7">
    <location>
        <begin position="136"/>
        <end position="153"/>
    </location>
</feature>
<feature type="transmembrane region" description="Helical" evidence="7">
    <location>
        <begin position="428"/>
        <end position="451"/>
    </location>
</feature>
<dbReference type="EMBL" id="AF404306">
    <property type="protein sequence ID" value="AAK84282.1"/>
    <property type="molecule type" value="Genomic_DNA"/>
</dbReference>
<comment type="function">
    <text evidence="1">Core subunit of the mitochondrial membrane respiratory chain NADH dehydrogenase (Complex I) that is believed to belong to the minimal assembly required for catalysis. Complex I functions in the transfer of electrons from NADH to the respiratory chain. The immediate electron acceptor for the enzyme is believed to be ubiquinone.</text>
</comment>
<feature type="transmembrane region" description="Helical" evidence="7">
    <location>
        <begin position="267"/>
        <end position="290"/>
    </location>
</feature>
<evidence type="ECO:0000256" key="6">
    <source>
        <dbReference type="ARBA" id="ARBA00023136"/>
    </source>
</evidence>
<feature type="transmembrane region" description="Helical" evidence="7">
    <location>
        <begin position="325"/>
        <end position="343"/>
    </location>
</feature>
<name>Q950M6_9FUNG</name>
<geneLocation type="mitochondrion" evidence="9"/>
<feature type="transmembrane region" description="Helical" evidence="7">
    <location>
        <begin position="349"/>
        <end position="375"/>
    </location>
</feature>
<dbReference type="GO" id="GO:0008137">
    <property type="term" value="F:NADH dehydrogenase (ubiquinone) activity"/>
    <property type="evidence" value="ECO:0007669"/>
    <property type="project" value="UniProtKB-UniRule"/>
</dbReference>
<reference evidence="9" key="2">
    <citation type="journal article" date="2002" name="Mol. Biol. Evol.">
        <title>Hyaloraphidium curvatum: a linear mitochondrial genome, tRNA editing, and an evolutionary link to lower fungi.</title>
        <authorList>
            <person name="Forget L."/>
            <person name="Ustinova J."/>
            <person name="Wang Z."/>
            <person name="Huss V.A."/>
            <person name="Franz Lang B."/>
        </authorList>
    </citation>
    <scope>NUCLEOTIDE SEQUENCE</scope>
    <source>
        <strain evidence="9">136</strain>
    </source>
</reference>
<feature type="transmembrane region" description="Helical" evidence="7">
    <location>
        <begin position="96"/>
        <end position="116"/>
    </location>
</feature>
<dbReference type="GO" id="GO:0003954">
    <property type="term" value="F:NADH dehydrogenase activity"/>
    <property type="evidence" value="ECO:0007669"/>
    <property type="project" value="TreeGrafter"/>
</dbReference>
<dbReference type="Pfam" id="PF00361">
    <property type="entry name" value="Proton_antipo_M"/>
    <property type="match status" value="1"/>
</dbReference>
<dbReference type="GO" id="GO:0015990">
    <property type="term" value="P:electron transport coupled proton transport"/>
    <property type="evidence" value="ECO:0007669"/>
    <property type="project" value="TreeGrafter"/>
</dbReference>
<feature type="transmembrane region" description="Helical" evidence="7">
    <location>
        <begin position="387"/>
        <end position="408"/>
    </location>
</feature>
<feature type="transmembrane region" description="Helical" evidence="7">
    <location>
        <begin position="191"/>
        <end position="213"/>
    </location>
</feature>
<keyword evidence="7" id="KW-0830">Ubiquinone</keyword>
<dbReference type="GO" id="GO:0031966">
    <property type="term" value="C:mitochondrial membrane"/>
    <property type="evidence" value="ECO:0007669"/>
    <property type="project" value="UniProtKB-SubCell"/>
</dbReference>
<comment type="catalytic activity">
    <reaction evidence="7">
        <text>a ubiquinone + NADH + 5 H(+)(in) = a ubiquinol + NAD(+) + 4 H(+)(out)</text>
        <dbReference type="Rhea" id="RHEA:29091"/>
        <dbReference type="Rhea" id="RHEA-COMP:9565"/>
        <dbReference type="Rhea" id="RHEA-COMP:9566"/>
        <dbReference type="ChEBI" id="CHEBI:15378"/>
        <dbReference type="ChEBI" id="CHEBI:16389"/>
        <dbReference type="ChEBI" id="CHEBI:17976"/>
        <dbReference type="ChEBI" id="CHEBI:57540"/>
        <dbReference type="ChEBI" id="CHEBI:57945"/>
        <dbReference type="EC" id="7.1.1.2"/>
    </reaction>
</comment>
<evidence type="ECO:0000259" key="8">
    <source>
        <dbReference type="Pfam" id="PF00361"/>
    </source>
</evidence>
<evidence type="ECO:0000256" key="4">
    <source>
        <dbReference type="ARBA" id="ARBA00022692"/>
    </source>
</evidence>
<keyword evidence="4 7" id="KW-0812">Transmembrane</keyword>
<keyword evidence="6 7" id="KW-0472">Membrane</keyword>
<dbReference type="InterPro" id="IPR010227">
    <property type="entry name" value="NADH_Q_OxRdtase_chainM/4"/>
</dbReference>
<dbReference type="GO" id="GO:0048039">
    <property type="term" value="F:ubiquinone binding"/>
    <property type="evidence" value="ECO:0007669"/>
    <property type="project" value="TreeGrafter"/>
</dbReference>
<comment type="subcellular location">
    <subcellularLocation>
        <location evidence="2">Membrane</location>
        <topology evidence="2">Multi-pass membrane protein</topology>
    </subcellularLocation>
    <subcellularLocation>
        <location evidence="7">Mitochondrion membrane</location>
        <topology evidence="7">Multi-pass membrane protein</topology>
    </subcellularLocation>
</comment>
<feature type="transmembrane region" description="Helical" evidence="7">
    <location>
        <begin position="159"/>
        <end position="179"/>
    </location>
</feature>
<dbReference type="InterPro" id="IPR003918">
    <property type="entry name" value="NADH_UbQ_OxRdtase"/>
</dbReference>
<evidence type="ECO:0000313" key="9">
    <source>
        <dbReference type="EMBL" id="AAK84282.1"/>
    </source>
</evidence>
<dbReference type="EC" id="7.1.1.2" evidence="7"/>
<dbReference type="PRINTS" id="PR01437">
    <property type="entry name" value="NUOXDRDTASE4"/>
</dbReference>
<evidence type="ECO:0000256" key="2">
    <source>
        <dbReference type="ARBA" id="ARBA00004141"/>
    </source>
</evidence>
<evidence type="ECO:0000256" key="5">
    <source>
        <dbReference type="ARBA" id="ARBA00022989"/>
    </source>
</evidence>
<keyword evidence="7 9" id="KW-0496">Mitochondrion</keyword>
<dbReference type="GO" id="GO:0042773">
    <property type="term" value="P:ATP synthesis coupled electron transport"/>
    <property type="evidence" value="ECO:0007669"/>
    <property type="project" value="InterPro"/>
</dbReference>